<protein>
    <recommendedName>
        <fullName evidence="4">Leucine-rich repeat domain-containing protein</fullName>
    </recommendedName>
</protein>
<organism evidence="2 3">
    <name type="scientific">Cylindrotheca closterium</name>
    <dbReference type="NCBI Taxonomy" id="2856"/>
    <lineage>
        <taxon>Eukaryota</taxon>
        <taxon>Sar</taxon>
        <taxon>Stramenopiles</taxon>
        <taxon>Ochrophyta</taxon>
        <taxon>Bacillariophyta</taxon>
        <taxon>Bacillariophyceae</taxon>
        <taxon>Bacillariophycidae</taxon>
        <taxon>Bacillariales</taxon>
        <taxon>Bacillariaceae</taxon>
        <taxon>Cylindrotheca</taxon>
    </lineage>
</organism>
<dbReference type="InterPro" id="IPR026906">
    <property type="entry name" value="LRR_5"/>
</dbReference>
<dbReference type="InterPro" id="IPR053139">
    <property type="entry name" value="Surface_bspA-like"/>
</dbReference>
<dbReference type="Pfam" id="PF13306">
    <property type="entry name" value="LRR_5"/>
    <property type="match status" value="1"/>
</dbReference>
<feature type="region of interest" description="Disordered" evidence="1">
    <location>
        <begin position="1"/>
        <end position="22"/>
    </location>
</feature>
<dbReference type="AlphaFoldDB" id="A0AAD2G6S3"/>
<reference evidence="2" key="1">
    <citation type="submission" date="2023-08" db="EMBL/GenBank/DDBJ databases">
        <authorList>
            <person name="Audoor S."/>
            <person name="Bilcke G."/>
        </authorList>
    </citation>
    <scope>NUCLEOTIDE SEQUENCE</scope>
</reference>
<dbReference type="Gene3D" id="3.80.10.10">
    <property type="entry name" value="Ribonuclease Inhibitor"/>
    <property type="match status" value="1"/>
</dbReference>
<dbReference type="SUPFAM" id="SSF52058">
    <property type="entry name" value="L domain-like"/>
    <property type="match status" value="1"/>
</dbReference>
<dbReference type="EMBL" id="CAKOGP040002202">
    <property type="protein sequence ID" value="CAJ1965105.1"/>
    <property type="molecule type" value="Genomic_DNA"/>
</dbReference>
<evidence type="ECO:0000313" key="2">
    <source>
        <dbReference type="EMBL" id="CAJ1965105.1"/>
    </source>
</evidence>
<keyword evidence="3" id="KW-1185">Reference proteome</keyword>
<name>A0AAD2G6S3_9STRA</name>
<accession>A0AAD2G6S3</accession>
<proteinExistence type="predicted"/>
<dbReference type="PANTHER" id="PTHR45661:SF3">
    <property type="entry name" value="IG-LIKE DOMAIN-CONTAINING PROTEIN"/>
    <property type="match status" value="1"/>
</dbReference>
<evidence type="ECO:0000313" key="3">
    <source>
        <dbReference type="Proteomes" id="UP001295423"/>
    </source>
</evidence>
<feature type="compositionally biased region" description="Acidic residues" evidence="1">
    <location>
        <begin position="1"/>
        <end position="19"/>
    </location>
</feature>
<gene>
    <name evidence="2" type="ORF">CYCCA115_LOCUS20950</name>
</gene>
<sequence length="517" mass="58377">MDDNGNNEEESVNSDDYDSVNDPPLIPASFVYRNEEDLSHLDKGSTTCVVFARGIQVVPMAAFGGCHWLSQVSFPSGLERIDSLAFDSCFSLERVSFPSSLLVIGSYSFADCRSLKHIELNDGLRTIGERAFFMCRVERIVIPSSVKAIGTGAFMMCSRLEFVDFGEGVETIGESAFGCCSRMAKVRLPPRIRSIEHSTFATCRSLLSVELPLGLQYIRQGAFSRCLGLKNFAIPSSVEENGEEAFDECPWVSKVLYPKNWVPFQEETMFPDGFHSKPREERASLLHQTYVKRFYGYPLHEACYKQSYLPHMVAVESIRAVLAVVPDSIDQVDGFGMSAFHILALSSKPRISLFQMLHALCPRKLLDTQDGTACHPIDYVCANTSITYAERRMLIEFLAQVTIMERISKLGLSVWRSRVMAGVRDQLLCDSSDEISVAEVYRILEHYEQRENLSLLELKIWHWKLGDQEVAVKETVATSRERKKPKFDYRQVARVNCGANTIISNMVPFYGMEKLDD</sequence>
<comment type="caution">
    <text evidence="2">The sequence shown here is derived from an EMBL/GenBank/DDBJ whole genome shotgun (WGS) entry which is preliminary data.</text>
</comment>
<dbReference type="InterPro" id="IPR032675">
    <property type="entry name" value="LRR_dom_sf"/>
</dbReference>
<dbReference type="Proteomes" id="UP001295423">
    <property type="component" value="Unassembled WGS sequence"/>
</dbReference>
<evidence type="ECO:0000256" key="1">
    <source>
        <dbReference type="SAM" id="MobiDB-lite"/>
    </source>
</evidence>
<evidence type="ECO:0008006" key="4">
    <source>
        <dbReference type="Google" id="ProtNLM"/>
    </source>
</evidence>
<dbReference type="PANTHER" id="PTHR45661">
    <property type="entry name" value="SURFACE ANTIGEN"/>
    <property type="match status" value="1"/>
</dbReference>